<keyword evidence="2" id="KW-1185">Reference proteome</keyword>
<accession>A0A9P6E3Z4</accession>
<reference evidence="1" key="1">
    <citation type="submission" date="2020-11" db="EMBL/GenBank/DDBJ databases">
        <authorList>
            <consortium name="DOE Joint Genome Institute"/>
            <person name="Ahrendt S."/>
            <person name="Riley R."/>
            <person name="Andreopoulos W."/>
            <person name="Labutti K."/>
            <person name="Pangilinan J."/>
            <person name="Ruiz-Duenas F.J."/>
            <person name="Barrasa J.M."/>
            <person name="Sanchez-Garcia M."/>
            <person name="Camarero S."/>
            <person name="Miyauchi S."/>
            <person name="Serrano A."/>
            <person name="Linde D."/>
            <person name="Babiker R."/>
            <person name="Drula E."/>
            <person name="Ayuso-Fernandez I."/>
            <person name="Pacheco R."/>
            <person name="Padilla G."/>
            <person name="Ferreira P."/>
            <person name="Barriuso J."/>
            <person name="Kellner H."/>
            <person name="Castanera R."/>
            <person name="Alfaro M."/>
            <person name="Ramirez L."/>
            <person name="Pisabarro A.G."/>
            <person name="Kuo A."/>
            <person name="Tritt A."/>
            <person name="Lipzen A."/>
            <person name="He G."/>
            <person name="Yan M."/>
            <person name="Ng V."/>
            <person name="Cullen D."/>
            <person name="Martin F."/>
            <person name="Rosso M.-N."/>
            <person name="Henrissat B."/>
            <person name="Hibbett D."/>
            <person name="Martinez A.T."/>
            <person name="Grigoriev I.V."/>
        </authorList>
    </citation>
    <scope>NUCLEOTIDE SEQUENCE</scope>
    <source>
        <strain evidence="1">CBS 506.95</strain>
    </source>
</reference>
<protein>
    <submittedName>
        <fullName evidence="1">Uncharacterized protein</fullName>
    </submittedName>
</protein>
<sequence>MHRGMLRTRAGIPTLLISSTPRSRTTPVPSEIQTSALLIAHKRKRTCGIFGVDKCAHHVLCSFHHHPLSSGQRPFWIKNCETLIPLSARSGHQQRIVRLLCTLHSQPPCVGFTYTYKPAL</sequence>
<dbReference type="EMBL" id="MU157963">
    <property type="protein sequence ID" value="KAF9522060.1"/>
    <property type="molecule type" value="Genomic_DNA"/>
</dbReference>
<name>A0A9P6E3Z4_9AGAR</name>
<evidence type="ECO:0000313" key="2">
    <source>
        <dbReference type="Proteomes" id="UP000807306"/>
    </source>
</evidence>
<gene>
    <name evidence="1" type="ORF">CPB83DRAFT_150701</name>
</gene>
<comment type="caution">
    <text evidence="1">The sequence shown here is derived from an EMBL/GenBank/DDBJ whole genome shotgun (WGS) entry which is preliminary data.</text>
</comment>
<proteinExistence type="predicted"/>
<organism evidence="1 2">
    <name type="scientific">Crepidotus variabilis</name>
    <dbReference type="NCBI Taxonomy" id="179855"/>
    <lineage>
        <taxon>Eukaryota</taxon>
        <taxon>Fungi</taxon>
        <taxon>Dikarya</taxon>
        <taxon>Basidiomycota</taxon>
        <taxon>Agaricomycotina</taxon>
        <taxon>Agaricomycetes</taxon>
        <taxon>Agaricomycetidae</taxon>
        <taxon>Agaricales</taxon>
        <taxon>Agaricineae</taxon>
        <taxon>Crepidotaceae</taxon>
        <taxon>Crepidotus</taxon>
    </lineage>
</organism>
<dbReference type="Proteomes" id="UP000807306">
    <property type="component" value="Unassembled WGS sequence"/>
</dbReference>
<dbReference type="AlphaFoldDB" id="A0A9P6E3Z4"/>
<evidence type="ECO:0000313" key="1">
    <source>
        <dbReference type="EMBL" id="KAF9522060.1"/>
    </source>
</evidence>